<reference evidence="1 2" key="1">
    <citation type="submission" date="2019-08" db="EMBL/GenBank/DDBJ databases">
        <title>Whole genome of Aphis craccivora.</title>
        <authorList>
            <person name="Voronova N.V."/>
            <person name="Shulinski R.S."/>
            <person name="Bandarenka Y.V."/>
            <person name="Zhorov D.G."/>
            <person name="Warner D."/>
        </authorList>
    </citation>
    <scope>NUCLEOTIDE SEQUENCE [LARGE SCALE GENOMIC DNA]</scope>
    <source>
        <strain evidence="1">180601</strain>
        <tissue evidence="1">Whole Body</tissue>
    </source>
</reference>
<dbReference type="OrthoDB" id="6625808at2759"/>
<keyword evidence="2" id="KW-1185">Reference proteome</keyword>
<dbReference type="AlphaFoldDB" id="A0A6G0Z7A5"/>
<evidence type="ECO:0000313" key="1">
    <source>
        <dbReference type="EMBL" id="KAF0766648.1"/>
    </source>
</evidence>
<gene>
    <name evidence="1" type="ORF">FWK35_00016567</name>
</gene>
<accession>A0A6G0Z7A5</accession>
<dbReference type="Proteomes" id="UP000478052">
    <property type="component" value="Unassembled WGS sequence"/>
</dbReference>
<protein>
    <submittedName>
        <fullName evidence="1">Uncharacterized protein</fullName>
    </submittedName>
</protein>
<comment type="caution">
    <text evidence="1">The sequence shown here is derived from an EMBL/GenBank/DDBJ whole genome shotgun (WGS) entry which is preliminary data.</text>
</comment>
<sequence>MFSNKNMVAYERCLNTLFTPSVPAAIEVSRMVYARLSIHNPSLYKVLLPEYLDYYTTASHNVAVGTTRHVVTTLGQRLYATFPTLPQEQIDGRGGYYGILQPPGSGVDDSLHNLYEEIPCLGVLSEAIMHAISDDESGRHYRSVVTYQSLQPNENLLGFKLLGHREPSAKNLVVQADFTKGSFSEYPANTAMNLNLLIAISSILQNTQEFKVCKVKFSKLSITGCMSQTIISRPLSTENQINLRSAIRTTSVSKDSNGYFGKAIFFCSQLIKDSGPNADHATWCMISPTSELPIPPQWVANRNLRRNLPLHYMEEVFTTTSCNAEVYRLNKVNEFILAKTIR</sequence>
<dbReference type="EMBL" id="VUJU01001140">
    <property type="protein sequence ID" value="KAF0766648.1"/>
    <property type="molecule type" value="Genomic_DNA"/>
</dbReference>
<name>A0A6G0Z7A5_APHCR</name>
<evidence type="ECO:0000313" key="2">
    <source>
        <dbReference type="Proteomes" id="UP000478052"/>
    </source>
</evidence>
<organism evidence="1 2">
    <name type="scientific">Aphis craccivora</name>
    <name type="common">Cowpea aphid</name>
    <dbReference type="NCBI Taxonomy" id="307492"/>
    <lineage>
        <taxon>Eukaryota</taxon>
        <taxon>Metazoa</taxon>
        <taxon>Ecdysozoa</taxon>
        <taxon>Arthropoda</taxon>
        <taxon>Hexapoda</taxon>
        <taxon>Insecta</taxon>
        <taxon>Pterygota</taxon>
        <taxon>Neoptera</taxon>
        <taxon>Paraneoptera</taxon>
        <taxon>Hemiptera</taxon>
        <taxon>Sternorrhyncha</taxon>
        <taxon>Aphidomorpha</taxon>
        <taxon>Aphidoidea</taxon>
        <taxon>Aphididae</taxon>
        <taxon>Aphidini</taxon>
        <taxon>Aphis</taxon>
        <taxon>Aphis</taxon>
    </lineage>
</organism>
<proteinExistence type="predicted"/>